<evidence type="ECO:0000313" key="2">
    <source>
        <dbReference type="Proteomes" id="UP001243375"/>
    </source>
</evidence>
<keyword evidence="2" id="KW-1185">Reference proteome</keyword>
<dbReference type="EMBL" id="JASBWU010000009">
    <property type="protein sequence ID" value="KAJ9119110.1"/>
    <property type="molecule type" value="Genomic_DNA"/>
</dbReference>
<sequence length="697" mass="78373">MSLLNAEKATFPAETQQHAQSAFHASNEAERQPPQVKRRIHKWLSPFSLLRVLVLAAFVGSQIWHTDSLLSKGTTTVLNNLSQWRHHPHLLPELYSICARTGRHIYTSEEHNEWTQCVTVRNGTIVDVGDLRPVTSQQYTVSTKTDAMSAATSFGLYGDDHGQEARRHTIIENLKHQVFYLPEGSLMTPSAFAQRGTPPTIVFIDTFCLFYRACNTGGLNNYPSEVQLAWKPAFLPDVISKVEEYVKTHKKQIEQGRWAEGAGWDQNIWPVKSFPKASDFDKSPALKGVPIALKRIDIHAEWVSPAVLAMMGDLPAEVPGGQIIRDEEGKPTGVFVDDAMFLIDKVRPQWTEAQMQEYLNLTIQDGLSKGLVGIHDGGVIPEHVEFFQRYVCTPSEGELGLTVDLLGWARRVVYRDGALGSWGAALIKPYSDKPDVYGTMRSPEEVWGPLIKSFVRKGWQVNVHCIGDKANRIVLDAMQAALEELPEHERAGRRLRLEHAQIMQLEDLTRAAKLGTTILRYCIASSFNILPQMWYAEDRLGPERIQGAYAWRRYLQAGGKITLGSDFPVESIDPLKGFYAAVTRLDEDGNSPMGKDGWYPDQKLTREEALKGMTIYAAYASFMEKQTGSFSIGKQFDAVVWDQNILNVPQEDILRTKVLSTIIDGKAAWGRLFGNGPHPRQANTREYTYGRFPKTLF</sequence>
<evidence type="ECO:0000313" key="1">
    <source>
        <dbReference type="EMBL" id="KAJ9119110.1"/>
    </source>
</evidence>
<gene>
    <name evidence="1" type="ORF">QFC22_003601</name>
</gene>
<protein>
    <submittedName>
        <fullName evidence="1">Uncharacterized protein</fullName>
    </submittedName>
</protein>
<reference evidence="1" key="1">
    <citation type="submission" date="2023-04" db="EMBL/GenBank/DDBJ databases">
        <title>Draft Genome sequencing of Naganishia species isolated from polar environments using Oxford Nanopore Technology.</title>
        <authorList>
            <person name="Leo P."/>
            <person name="Venkateswaran K."/>
        </authorList>
    </citation>
    <scope>NUCLEOTIDE SEQUENCE</scope>
    <source>
        <strain evidence="1">MNA-CCFEE 5425</strain>
    </source>
</reference>
<comment type="caution">
    <text evidence="1">The sequence shown here is derived from an EMBL/GenBank/DDBJ whole genome shotgun (WGS) entry which is preliminary data.</text>
</comment>
<proteinExistence type="predicted"/>
<accession>A0ACC2X514</accession>
<organism evidence="1 2">
    <name type="scientific">Naganishia vaughanmartiniae</name>
    <dbReference type="NCBI Taxonomy" id="1424756"/>
    <lineage>
        <taxon>Eukaryota</taxon>
        <taxon>Fungi</taxon>
        <taxon>Dikarya</taxon>
        <taxon>Basidiomycota</taxon>
        <taxon>Agaricomycotina</taxon>
        <taxon>Tremellomycetes</taxon>
        <taxon>Filobasidiales</taxon>
        <taxon>Filobasidiaceae</taxon>
        <taxon>Naganishia</taxon>
    </lineage>
</organism>
<name>A0ACC2X514_9TREE</name>
<dbReference type="Proteomes" id="UP001243375">
    <property type="component" value="Unassembled WGS sequence"/>
</dbReference>